<dbReference type="EMBL" id="FN597600">
    <property type="protein sequence ID" value="CBX86937.1"/>
    <property type="molecule type" value="Genomic_DNA"/>
</dbReference>
<dbReference type="AlphaFoldDB" id="E4WLL9"/>
<reference evidence="1" key="1">
    <citation type="submission" date="2009-11" db="EMBL/GenBank/DDBJ databases">
        <title>Identification of virulence genes in Photobacterium damselae subsp. damselae by Supression Subtractive hybridization: damselysin toxin is encoded on a large conjugative plasmid.</title>
        <authorList>
            <person name="Rivas A.J."/>
            <person name="Lemos M.L."/>
            <person name="Osorio C.R."/>
        </authorList>
    </citation>
    <scope>NUCLEOTIDE SEQUENCE [LARGE SCALE GENOMIC DNA]</scope>
    <source>
        <strain evidence="1">RM71</strain>
        <plasmid evidence="1">pPHDD1</plasmid>
    </source>
</reference>
<proteinExistence type="predicted"/>
<organism evidence="1">
    <name type="scientific">Photobacterium damselae subsp. damselae</name>
    <name type="common">Listonella damsela</name>
    <dbReference type="NCBI Taxonomy" id="85581"/>
    <lineage>
        <taxon>Bacteria</taxon>
        <taxon>Pseudomonadati</taxon>
        <taxon>Pseudomonadota</taxon>
        <taxon>Gammaproteobacteria</taxon>
        <taxon>Vibrionales</taxon>
        <taxon>Vibrionaceae</taxon>
        <taxon>Photobacterium</taxon>
    </lineage>
</organism>
<geneLocation type="plasmid" evidence="1">
    <name>pPHDD1</name>
</geneLocation>
<name>E4WLL9_PHODD</name>
<gene>
    <name evidence="1" type="primary">orf171</name>
</gene>
<keyword evidence="1" id="KW-0614">Plasmid</keyword>
<accession>E4WLL9</accession>
<evidence type="ECO:0000313" key="1">
    <source>
        <dbReference type="EMBL" id="CBX86937.1"/>
    </source>
</evidence>
<protein>
    <submittedName>
        <fullName evidence="1">Transposase</fullName>
    </submittedName>
</protein>
<sequence length="65" mass="7254">MDNMDKKALEAFAREAAKSIKTECNSDDFRKTLTKVTVETALNAEVDQYLLSFWPSEYATSGCIG</sequence>